<evidence type="ECO:0000313" key="2">
    <source>
        <dbReference type="Proteomes" id="UP000261704"/>
    </source>
</evidence>
<proteinExistence type="predicted"/>
<dbReference type="InterPro" id="IPR006439">
    <property type="entry name" value="HAD-SF_hydro_IA"/>
</dbReference>
<protein>
    <submittedName>
        <fullName evidence="1">HAD family phosphatase</fullName>
    </submittedName>
</protein>
<sequence length="208" mass="23724">MGQVKAVIYDIGQVLIEWNPERFYDAAIGVYRRKALFAAVDLYGVNDQVDRGASFRDSFYALADRHPEYGDEIRMWHDRWLDMASPEIPWSVRLLRTIRAKGVPVFALSNFGIEPFETAMLHYPFFNEFDQKYVSGYLRMMKPDNDIYAALEAGCGLPPETLLFTDDRPENIQTAAKRGWGAHLFEGPEGWARALVDHGVLSEQEAGL</sequence>
<dbReference type="KEGG" id="pamo:BAR1_16620"/>
<name>A0A347UKN7_9RHOB</name>
<dbReference type="Gene3D" id="1.10.150.240">
    <property type="entry name" value="Putative phosphatase, domain 2"/>
    <property type="match status" value="1"/>
</dbReference>
<dbReference type="Proteomes" id="UP000261704">
    <property type="component" value="Chromosome"/>
</dbReference>
<organism evidence="1 2">
    <name type="scientific">Profundibacter amoris</name>
    <dbReference type="NCBI Taxonomy" id="2171755"/>
    <lineage>
        <taxon>Bacteria</taxon>
        <taxon>Pseudomonadati</taxon>
        <taxon>Pseudomonadota</taxon>
        <taxon>Alphaproteobacteria</taxon>
        <taxon>Rhodobacterales</taxon>
        <taxon>Paracoccaceae</taxon>
        <taxon>Profundibacter</taxon>
    </lineage>
</organism>
<dbReference type="RefSeq" id="WP_118944067.1">
    <property type="nucleotide sequence ID" value="NZ_CP032125.1"/>
</dbReference>
<dbReference type="InterPro" id="IPR023198">
    <property type="entry name" value="PGP-like_dom2"/>
</dbReference>
<dbReference type="OrthoDB" id="9807742at2"/>
<dbReference type="EMBL" id="CP032125">
    <property type="protein sequence ID" value="AXX99415.1"/>
    <property type="molecule type" value="Genomic_DNA"/>
</dbReference>
<keyword evidence="2" id="KW-1185">Reference proteome</keyword>
<dbReference type="NCBIfam" id="TIGR01509">
    <property type="entry name" value="HAD-SF-IA-v3"/>
    <property type="match status" value="1"/>
</dbReference>
<dbReference type="Gene3D" id="3.40.50.1000">
    <property type="entry name" value="HAD superfamily/HAD-like"/>
    <property type="match status" value="1"/>
</dbReference>
<dbReference type="AlphaFoldDB" id="A0A347UKN7"/>
<dbReference type="PANTHER" id="PTHR43611:SF3">
    <property type="entry name" value="FLAVIN MONONUCLEOTIDE HYDROLASE 1, CHLOROPLATIC"/>
    <property type="match status" value="1"/>
</dbReference>
<dbReference type="InterPro" id="IPR036412">
    <property type="entry name" value="HAD-like_sf"/>
</dbReference>
<gene>
    <name evidence="1" type="ORF">BAR1_16620</name>
</gene>
<dbReference type="SUPFAM" id="SSF56784">
    <property type="entry name" value="HAD-like"/>
    <property type="match status" value="1"/>
</dbReference>
<dbReference type="InterPro" id="IPR023214">
    <property type="entry name" value="HAD_sf"/>
</dbReference>
<reference evidence="1 2" key="1">
    <citation type="submission" date="2018-09" db="EMBL/GenBank/DDBJ databases">
        <title>Profundibacter amoris BAR1 gen. nov., sp. nov., a new member of the Roseobacter clade isolated at Lokis Castle Vent Field on the Arctic Mid-Oceanic Ridge.</title>
        <authorList>
            <person name="Le Moine Bauer S."/>
            <person name="Sjoeberg A.G."/>
            <person name="L'Haridon S."/>
            <person name="Stokke R."/>
            <person name="Roalkvam I."/>
            <person name="Steen I.H."/>
            <person name="Dahle H."/>
        </authorList>
    </citation>
    <scope>NUCLEOTIDE SEQUENCE [LARGE SCALE GENOMIC DNA]</scope>
    <source>
        <strain evidence="1 2">BAR1</strain>
    </source>
</reference>
<dbReference type="CDD" id="cd02603">
    <property type="entry name" value="HAD_sEH-N_like"/>
    <property type="match status" value="1"/>
</dbReference>
<dbReference type="Pfam" id="PF00702">
    <property type="entry name" value="Hydrolase"/>
    <property type="match status" value="1"/>
</dbReference>
<dbReference type="PRINTS" id="PR00413">
    <property type="entry name" value="HADHALOGNASE"/>
</dbReference>
<dbReference type="PANTHER" id="PTHR43611">
    <property type="entry name" value="ALPHA-D-GLUCOSE 1-PHOSPHATE PHOSPHATASE"/>
    <property type="match status" value="1"/>
</dbReference>
<evidence type="ECO:0000313" key="1">
    <source>
        <dbReference type="EMBL" id="AXX99415.1"/>
    </source>
</evidence>
<accession>A0A347UKN7</accession>